<name>A0A0L6JTV6_9FIRM</name>
<accession>A0A0L6JTV6</accession>
<dbReference type="Pfam" id="PF01915">
    <property type="entry name" value="Glyco_hydro_3_C"/>
    <property type="match status" value="1"/>
</dbReference>
<dbReference type="PANTHER" id="PTHR42715">
    <property type="entry name" value="BETA-GLUCOSIDASE"/>
    <property type="match status" value="1"/>
</dbReference>
<dbReference type="PROSITE" id="PS00775">
    <property type="entry name" value="GLYCOSYL_HYDROL_F3"/>
    <property type="match status" value="1"/>
</dbReference>
<dbReference type="InterPro" id="IPR013783">
    <property type="entry name" value="Ig-like_fold"/>
</dbReference>
<evidence type="ECO:0000313" key="7">
    <source>
        <dbReference type="Proteomes" id="UP000036923"/>
    </source>
</evidence>
<dbReference type="InterPro" id="IPR001764">
    <property type="entry name" value="Glyco_hydro_3_N"/>
</dbReference>
<proteinExistence type="inferred from homology"/>
<dbReference type="eggNOG" id="COG1472">
    <property type="taxonomic scope" value="Bacteria"/>
</dbReference>
<dbReference type="InterPro" id="IPR017853">
    <property type="entry name" value="GH"/>
</dbReference>
<dbReference type="GO" id="GO:0005975">
    <property type="term" value="P:carbohydrate metabolic process"/>
    <property type="evidence" value="ECO:0007669"/>
    <property type="project" value="InterPro"/>
</dbReference>
<dbReference type="SUPFAM" id="SSF51445">
    <property type="entry name" value="(Trans)glycosidases"/>
    <property type="match status" value="1"/>
</dbReference>
<dbReference type="SUPFAM" id="SSF52279">
    <property type="entry name" value="Beta-D-glucan exohydrolase, C-terminal domain"/>
    <property type="match status" value="1"/>
</dbReference>
<evidence type="ECO:0000256" key="2">
    <source>
        <dbReference type="ARBA" id="ARBA00022801"/>
    </source>
</evidence>
<dbReference type="InterPro" id="IPR050288">
    <property type="entry name" value="Cellulose_deg_GH3"/>
</dbReference>
<dbReference type="InterPro" id="IPR036881">
    <property type="entry name" value="Glyco_hydro_3_C_sf"/>
</dbReference>
<evidence type="ECO:0000256" key="1">
    <source>
        <dbReference type="ARBA" id="ARBA00005336"/>
    </source>
</evidence>
<dbReference type="OrthoDB" id="98455at2"/>
<dbReference type="Pfam" id="PF14310">
    <property type="entry name" value="Fn3-like"/>
    <property type="match status" value="1"/>
</dbReference>
<dbReference type="Pfam" id="PF00933">
    <property type="entry name" value="Glyco_hydro_3"/>
    <property type="match status" value="1"/>
</dbReference>
<dbReference type="Gene3D" id="3.20.20.300">
    <property type="entry name" value="Glycoside hydrolase, family 3, N-terminal domain"/>
    <property type="match status" value="1"/>
</dbReference>
<dbReference type="InterPro" id="IPR002772">
    <property type="entry name" value="Glyco_hydro_3_C"/>
</dbReference>
<dbReference type="Gene3D" id="3.40.50.1700">
    <property type="entry name" value="Glycoside hydrolase family 3 C-terminal domain"/>
    <property type="match status" value="1"/>
</dbReference>
<dbReference type="PANTHER" id="PTHR42715:SF10">
    <property type="entry name" value="BETA-GLUCOSIDASE"/>
    <property type="match status" value="1"/>
</dbReference>
<dbReference type="GO" id="GO:0008422">
    <property type="term" value="F:beta-glucosidase activity"/>
    <property type="evidence" value="ECO:0007669"/>
    <property type="project" value="UniProtKB-EC"/>
</dbReference>
<dbReference type="Proteomes" id="UP000036923">
    <property type="component" value="Unassembled WGS sequence"/>
</dbReference>
<dbReference type="InterPro" id="IPR026891">
    <property type="entry name" value="Fn3-like"/>
</dbReference>
<dbReference type="STRING" id="398512.Bccel_4126"/>
<dbReference type="AlphaFoldDB" id="A0A0L6JTV6"/>
<keyword evidence="4 6" id="KW-0326">Glycosidase</keyword>
<protein>
    <submittedName>
        <fullName evidence="6">Beta-glucosidase</fullName>
        <ecNumber evidence="6">3.2.1.21</ecNumber>
    </submittedName>
</protein>
<sequence length="815" mass="90363">MSRKLTDKESIPAVINDMTLEEKASLITGMSVFRTCGIEHLGIPPVLLLDGGTGINFMQLYQEFIYQATYKINDNEEENSNKSDLEGLYSIGRILPYIGNPSKLSQEDQQILTMANSELNSMKPEGKEPGCFPPGMLLGATWDPETVYVCAKALGKEANAYKIDVLLGTPNVNLHRDPLNGRLFEGYSEDPCLVAKLAPQFVKGIQGQGVAANVKHFAANNQETERMGINEHIPVRALHELYFPGFRACVQEGGVKTVMSAYNKINGKACTENEWLLTEVLRNQWGFDGFVVSDWGAAYDQVEAAKAGNDLVMPGPRSAQPLIDAVKAGRLSESVLDKCIENFLEILIEMPVMKGRKYTDIDTDFSKRAAYKAVAEGAVLLKNKGEVLPLNKSSKVSFFGKNSRKFIESGGGSAEVWTDLSSNLYDSTIEKIGSQLVSFEEINIDTEAVIITVGAKGQEGSDRPDMDIDLADREMLLRVIGEAKASCSKIVVVLNISGPVGMMDWINDVDAVLCVFFPGMEGGHAAADILFGDLNPSGKLPLTFPKYYRDCPTYGNFPGENGEVWYGEGIYVGYRYYDFKGIEPLFPFGYGLSYTSFEISDINLESSIFDMDKGKKFNVKVKVKNTGKMAGKEVVQLYIEAEKSMLKKPPKELKAFKKIALKPGEEKEIIFELGKDDLASFDTGLNQWTAEPGYYKILIGNSSRNITLEGRFKAVGENPYSYGLDSIIGRLFNDIRAVDVIRKQLAEYNIDPMDIVSNDMIFFPSTKFSEIWEKSFVPLLKNKTTMEIEIIIDQICKELKGIDVTDDTNKLLSNN</sequence>
<evidence type="ECO:0000313" key="6">
    <source>
        <dbReference type="EMBL" id="KNY28852.1"/>
    </source>
</evidence>
<organism evidence="6 7">
    <name type="scientific">Pseudobacteroides cellulosolvens ATCC 35603 = DSM 2933</name>
    <dbReference type="NCBI Taxonomy" id="398512"/>
    <lineage>
        <taxon>Bacteria</taxon>
        <taxon>Bacillati</taxon>
        <taxon>Bacillota</taxon>
        <taxon>Clostridia</taxon>
        <taxon>Eubacteriales</taxon>
        <taxon>Oscillospiraceae</taxon>
        <taxon>Pseudobacteroides</taxon>
    </lineage>
</organism>
<feature type="domain" description="Fibronectin type III-like" evidence="5">
    <location>
        <begin position="633"/>
        <end position="703"/>
    </location>
</feature>
<comment type="caution">
    <text evidence="6">The sequence shown here is derived from an EMBL/GenBank/DDBJ whole genome shotgun (WGS) entry which is preliminary data.</text>
</comment>
<dbReference type="FunFam" id="2.60.40.10:FF:000495">
    <property type="entry name" value="Periplasmic beta-glucosidase"/>
    <property type="match status" value="1"/>
</dbReference>
<dbReference type="SMART" id="SM01217">
    <property type="entry name" value="Fn3_like"/>
    <property type="match status" value="1"/>
</dbReference>
<dbReference type="Gene3D" id="2.60.40.10">
    <property type="entry name" value="Immunoglobulins"/>
    <property type="match status" value="1"/>
</dbReference>
<keyword evidence="7" id="KW-1185">Reference proteome</keyword>
<dbReference type="InterPro" id="IPR019800">
    <property type="entry name" value="Glyco_hydro_3_AS"/>
</dbReference>
<dbReference type="EMBL" id="LGTC01000001">
    <property type="protein sequence ID" value="KNY28852.1"/>
    <property type="molecule type" value="Genomic_DNA"/>
</dbReference>
<evidence type="ECO:0000259" key="5">
    <source>
        <dbReference type="SMART" id="SM01217"/>
    </source>
</evidence>
<gene>
    <name evidence="6" type="ORF">Bccel_4126</name>
</gene>
<dbReference type="InterPro" id="IPR036962">
    <property type="entry name" value="Glyco_hydro_3_N_sf"/>
</dbReference>
<dbReference type="RefSeq" id="WP_050753661.1">
    <property type="nucleotide sequence ID" value="NZ_JQKC01000005.1"/>
</dbReference>
<dbReference type="EC" id="3.2.1.21" evidence="6"/>
<keyword evidence="2 4" id="KW-0378">Hydrolase</keyword>
<keyword evidence="3" id="KW-0119">Carbohydrate metabolism</keyword>
<comment type="similarity">
    <text evidence="1 4">Belongs to the glycosyl hydrolase 3 family.</text>
</comment>
<reference evidence="7" key="1">
    <citation type="submission" date="2015-07" db="EMBL/GenBank/DDBJ databases">
        <title>Near-Complete Genome Sequence of the Cellulolytic Bacterium Bacteroides (Pseudobacteroides) cellulosolvens ATCC 35603.</title>
        <authorList>
            <person name="Dassa B."/>
            <person name="Utturkar S.M."/>
            <person name="Klingeman D.M."/>
            <person name="Hurt R.A."/>
            <person name="Keller M."/>
            <person name="Xu J."/>
            <person name="Reddy Y.H.K."/>
            <person name="Borovok I."/>
            <person name="Grinberg I.R."/>
            <person name="Lamed R."/>
            <person name="Zhivin O."/>
            <person name="Bayer E.A."/>
            <person name="Brown S.D."/>
        </authorList>
    </citation>
    <scope>NUCLEOTIDE SEQUENCE [LARGE SCALE GENOMIC DNA]</scope>
    <source>
        <strain evidence="7">DSM 2933</strain>
    </source>
</reference>
<evidence type="ECO:0000256" key="3">
    <source>
        <dbReference type="ARBA" id="ARBA00023277"/>
    </source>
</evidence>
<dbReference type="PATRIC" id="fig|398512.5.peg.4317"/>
<evidence type="ECO:0000256" key="4">
    <source>
        <dbReference type="RuleBase" id="RU361161"/>
    </source>
</evidence>